<dbReference type="Proteomes" id="UP000800093">
    <property type="component" value="Unassembled WGS sequence"/>
</dbReference>
<feature type="domain" description="Rhodopsin" evidence="8">
    <location>
        <begin position="38"/>
        <end position="286"/>
    </location>
</feature>
<evidence type="ECO:0000256" key="2">
    <source>
        <dbReference type="ARBA" id="ARBA00022692"/>
    </source>
</evidence>
<protein>
    <recommendedName>
        <fullName evidence="8">Rhodopsin domain-containing protein</fullName>
    </recommendedName>
</protein>
<keyword evidence="2 7" id="KW-0812">Transmembrane</keyword>
<reference evidence="10" key="1">
    <citation type="journal article" date="2020" name="Stud. Mycol.">
        <title>101 Dothideomycetes genomes: A test case for predicting lifestyles and emergence of pathogens.</title>
        <authorList>
            <person name="Haridas S."/>
            <person name="Albert R."/>
            <person name="Binder M."/>
            <person name="Bloem J."/>
            <person name="LaButti K."/>
            <person name="Salamov A."/>
            <person name="Andreopoulos B."/>
            <person name="Baker S."/>
            <person name="Barry K."/>
            <person name="Bills G."/>
            <person name="Bluhm B."/>
            <person name="Cannon C."/>
            <person name="Castanera R."/>
            <person name="Culley D."/>
            <person name="Daum C."/>
            <person name="Ezra D."/>
            <person name="Gonzalez J."/>
            <person name="Henrissat B."/>
            <person name="Kuo A."/>
            <person name="Liang C."/>
            <person name="Lipzen A."/>
            <person name="Lutzoni F."/>
            <person name="Magnuson J."/>
            <person name="Mondo S."/>
            <person name="Nolan M."/>
            <person name="Ohm R."/>
            <person name="Pangilinan J."/>
            <person name="Park H.-J."/>
            <person name="Ramirez L."/>
            <person name="Alfaro M."/>
            <person name="Sun H."/>
            <person name="Tritt A."/>
            <person name="Yoshinaga Y."/>
            <person name="Zwiers L.-H."/>
            <person name="Turgeon B."/>
            <person name="Goodwin S."/>
            <person name="Spatafora J."/>
            <person name="Crous P."/>
            <person name="Grigoriev I."/>
        </authorList>
    </citation>
    <scope>NUCLEOTIDE SEQUENCE [LARGE SCALE GENOMIC DNA]</scope>
    <source>
        <strain evidence="10">CBS 304.66</strain>
    </source>
</reference>
<proteinExistence type="inferred from homology"/>
<dbReference type="Pfam" id="PF20684">
    <property type="entry name" value="Fung_rhodopsin"/>
    <property type="match status" value="1"/>
</dbReference>
<sequence length="451" mass="50405">MAGEHPDNANLPLSNRPETILGTTISFITIAFLAIGFRLYMRYRERIWGWDDLFVFLAGVSTAIGSAFTCMMPAAGSGKHFWTLTDDQKTQYFKHIWETNVTYTSSTTFIKLAILFQYLRLFDMQGSTPRRTTIGMLIFISTWGTTFFFLAIFSCNPIEKNWKFDVPGKCVGWGSKIGEELFATFTAHSSSNMLLDIIVLILPIPFLRTLRVKGKTRIGLVGLFIMGGIVVAVSCGRLVVLCINRAGTVPIFDPTFAAPTIFIFSVLEVNIAILCASIPIFWPLVSSLATNKILVVNEIEIRTSRRSSRDAEAGFVDIAENGGRISRMSVTVHGKEFTRGRRSSEKRLHHIHLPRKSTSSPKRNDPAIELGRRPSQDSSRGLAMQSSPALSSYEVPGPDAARSGSIEHYNDRFVSEWVVPDFEGREGGQGMYRTTVERAELPYDYIKALER</sequence>
<comment type="caution">
    <text evidence="9">The sequence shown here is derived from an EMBL/GenBank/DDBJ whole genome shotgun (WGS) entry which is preliminary data.</text>
</comment>
<feature type="transmembrane region" description="Helical" evidence="7">
    <location>
        <begin position="53"/>
        <end position="75"/>
    </location>
</feature>
<evidence type="ECO:0000256" key="3">
    <source>
        <dbReference type="ARBA" id="ARBA00022989"/>
    </source>
</evidence>
<keyword evidence="4 7" id="KW-0472">Membrane</keyword>
<dbReference type="PANTHER" id="PTHR33048:SF47">
    <property type="entry name" value="INTEGRAL MEMBRANE PROTEIN-RELATED"/>
    <property type="match status" value="1"/>
</dbReference>
<evidence type="ECO:0000256" key="4">
    <source>
        <dbReference type="ARBA" id="ARBA00023136"/>
    </source>
</evidence>
<dbReference type="InterPro" id="IPR052337">
    <property type="entry name" value="SAT4-like"/>
</dbReference>
<feature type="transmembrane region" description="Helical" evidence="7">
    <location>
        <begin position="218"/>
        <end position="240"/>
    </location>
</feature>
<gene>
    <name evidence="9" type="ORF">CC78DRAFT_614279</name>
</gene>
<keyword evidence="10" id="KW-1185">Reference proteome</keyword>
<evidence type="ECO:0000313" key="10">
    <source>
        <dbReference type="Proteomes" id="UP000800093"/>
    </source>
</evidence>
<dbReference type="GO" id="GO:0016020">
    <property type="term" value="C:membrane"/>
    <property type="evidence" value="ECO:0007669"/>
    <property type="project" value="UniProtKB-SubCell"/>
</dbReference>
<name>A0A9P4KIM5_9PLEO</name>
<evidence type="ECO:0000313" key="9">
    <source>
        <dbReference type="EMBL" id="KAF2267340.1"/>
    </source>
</evidence>
<feature type="region of interest" description="Disordered" evidence="6">
    <location>
        <begin position="336"/>
        <end position="404"/>
    </location>
</feature>
<dbReference type="InterPro" id="IPR049326">
    <property type="entry name" value="Rhodopsin_dom_fungi"/>
</dbReference>
<feature type="transmembrane region" description="Helical" evidence="7">
    <location>
        <begin position="134"/>
        <end position="153"/>
    </location>
</feature>
<feature type="transmembrane region" description="Helical" evidence="7">
    <location>
        <begin position="260"/>
        <end position="282"/>
    </location>
</feature>
<feature type="compositionally biased region" description="Polar residues" evidence="6">
    <location>
        <begin position="376"/>
        <end position="390"/>
    </location>
</feature>
<evidence type="ECO:0000259" key="8">
    <source>
        <dbReference type="Pfam" id="PF20684"/>
    </source>
</evidence>
<keyword evidence="3 7" id="KW-1133">Transmembrane helix</keyword>
<evidence type="ECO:0000256" key="1">
    <source>
        <dbReference type="ARBA" id="ARBA00004141"/>
    </source>
</evidence>
<comment type="similarity">
    <text evidence="5">Belongs to the SAT4 family.</text>
</comment>
<organism evidence="9 10">
    <name type="scientific">Lojkania enalia</name>
    <dbReference type="NCBI Taxonomy" id="147567"/>
    <lineage>
        <taxon>Eukaryota</taxon>
        <taxon>Fungi</taxon>
        <taxon>Dikarya</taxon>
        <taxon>Ascomycota</taxon>
        <taxon>Pezizomycotina</taxon>
        <taxon>Dothideomycetes</taxon>
        <taxon>Pleosporomycetidae</taxon>
        <taxon>Pleosporales</taxon>
        <taxon>Pleosporales incertae sedis</taxon>
        <taxon>Lojkania</taxon>
    </lineage>
</organism>
<evidence type="ECO:0000256" key="7">
    <source>
        <dbReference type="SAM" id="Phobius"/>
    </source>
</evidence>
<feature type="transmembrane region" description="Helical" evidence="7">
    <location>
        <begin position="20"/>
        <end position="41"/>
    </location>
</feature>
<feature type="compositionally biased region" description="Basic and acidic residues" evidence="6">
    <location>
        <begin position="336"/>
        <end position="346"/>
    </location>
</feature>
<dbReference type="AlphaFoldDB" id="A0A9P4KIM5"/>
<comment type="subcellular location">
    <subcellularLocation>
        <location evidence="1">Membrane</location>
        <topology evidence="1">Multi-pass membrane protein</topology>
    </subcellularLocation>
</comment>
<feature type="compositionally biased region" description="Basic and acidic residues" evidence="6">
    <location>
        <begin position="362"/>
        <end position="375"/>
    </location>
</feature>
<accession>A0A9P4KIM5</accession>
<dbReference type="PANTHER" id="PTHR33048">
    <property type="entry name" value="PTH11-LIKE INTEGRAL MEMBRANE PROTEIN (AFU_ORTHOLOGUE AFUA_5G11245)"/>
    <property type="match status" value="1"/>
</dbReference>
<dbReference type="EMBL" id="ML986592">
    <property type="protein sequence ID" value="KAF2267340.1"/>
    <property type="molecule type" value="Genomic_DNA"/>
</dbReference>
<evidence type="ECO:0000256" key="6">
    <source>
        <dbReference type="SAM" id="MobiDB-lite"/>
    </source>
</evidence>
<evidence type="ECO:0000256" key="5">
    <source>
        <dbReference type="ARBA" id="ARBA00038359"/>
    </source>
</evidence>
<dbReference type="OrthoDB" id="61113at2759"/>